<keyword evidence="4" id="KW-1185">Reference proteome</keyword>
<dbReference type="SMART" id="SM01260">
    <property type="entry name" value="LANC_like"/>
    <property type="match status" value="1"/>
</dbReference>
<feature type="region of interest" description="Disordered" evidence="1">
    <location>
        <begin position="635"/>
        <end position="654"/>
    </location>
</feature>
<feature type="domain" description="Lantibiotic biosynthesis protein dehydration" evidence="2">
    <location>
        <begin position="212"/>
        <end position="580"/>
    </location>
</feature>
<dbReference type="Proteomes" id="UP000533598">
    <property type="component" value="Unassembled WGS sequence"/>
</dbReference>
<dbReference type="EMBL" id="JACHMH010000001">
    <property type="protein sequence ID" value="MBB4682426.1"/>
    <property type="molecule type" value="Genomic_DNA"/>
</dbReference>
<organism evidence="3 4">
    <name type="scientific">Crossiella cryophila</name>
    <dbReference type="NCBI Taxonomy" id="43355"/>
    <lineage>
        <taxon>Bacteria</taxon>
        <taxon>Bacillati</taxon>
        <taxon>Actinomycetota</taxon>
        <taxon>Actinomycetes</taxon>
        <taxon>Pseudonocardiales</taxon>
        <taxon>Pseudonocardiaceae</taxon>
        <taxon>Crossiella</taxon>
    </lineage>
</organism>
<dbReference type="PRINTS" id="PR01950">
    <property type="entry name" value="LANCSUPER"/>
</dbReference>
<dbReference type="Gene3D" id="1.50.10.10">
    <property type="match status" value="1"/>
</dbReference>
<evidence type="ECO:0000256" key="1">
    <source>
        <dbReference type="SAM" id="MobiDB-lite"/>
    </source>
</evidence>
<proteinExistence type="predicted"/>
<gene>
    <name evidence="3" type="ORF">HNR67_008544</name>
</gene>
<comment type="caution">
    <text evidence="3">The sequence shown here is derived from an EMBL/GenBank/DDBJ whole genome shotgun (WGS) entry which is preliminary data.</text>
</comment>
<accession>A0A7W7CMA5</accession>
<dbReference type="AlphaFoldDB" id="A0A7W7CMA5"/>
<dbReference type="InterPro" id="IPR017146">
    <property type="entry name" value="Lanti_2_LanM"/>
</dbReference>
<dbReference type="Pfam" id="PF13575">
    <property type="entry name" value="DUF4135"/>
    <property type="match status" value="1"/>
</dbReference>
<evidence type="ECO:0000313" key="4">
    <source>
        <dbReference type="Proteomes" id="UP000533598"/>
    </source>
</evidence>
<reference evidence="3 4" key="1">
    <citation type="submission" date="2020-08" db="EMBL/GenBank/DDBJ databases">
        <title>Sequencing the genomes of 1000 actinobacteria strains.</title>
        <authorList>
            <person name="Klenk H.-P."/>
        </authorList>
    </citation>
    <scope>NUCLEOTIDE SEQUENCE [LARGE SCALE GENOMIC DNA]</scope>
    <source>
        <strain evidence="3 4">DSM 44230</strain>
    </source>
</reference>
<sequence>MSAVPDATRHTRPEVLLDPSWWAPALALHERAEHGVPAGPGNRPRHWDQDGLDAAFTLRLAELNLTMDAAQALRTEPAAELAARIRKPDWAATAETAVRISATLTGSSAEGLDWRDALARPLRPFVLDAADQVAAGAATLSTSALDLTGIADSFSRTLSRRLLAIAARTLVGELHRRRTAGRLHGADGRARFTDFAHQLTDATGLAELITDYPVLARLLAQTSTNAAEATVELLARLSADHAELVATLFQGTDPGPLVEIEAGKGDPHRGGRSATLLRFADRRQLVYKPRDLGAHLLLGRLLDWTESHLPGLGLRAVPTIAKDGYGWSAYLPGAPVHSQAEAAEFYRRQGALLALLHAVQATDIHCENLIADGGTPVLVDLETLFHPDLTGAPGTGDPAADALTASVHRTALLPLIVVGEQGALDMSGLGGDGGRTAPGSVVDWAEPGTDSMRLIRAAKTFDGARNRPVLDGRAIDPGEHETALLEGFRLVYDVISAHGDELAALAESAADLPLRVVTRPTWTYSTLLDETTHPGVLRDALDRDRALSVLWSGRSHPVLAQLLPHELTDLWAGDVPLFTSAPGGGEIRTAAGKPLGVPLGRTGLAAALAAIDRFGEVDRQDQEWIISAALATRQPAGDHQDATPLPGPRTGSAAEPDRLLAAASAVADQIVARGIPGGDRVNWLGLELVDDRQWLMLPMGAGLATGHIGVALFLAQLAEATGVTRYADTARRALRGVPGLLAALERSPRLRDAVGCGGTQGLGGIAYGLARLSVLLAEDTLRAGAETAVGLAGAAATAGADPSWATGTAGCLTAMRAVHTITGLPAARALAEGCAAHLAHCLDQDLALPGGFANGFAGLAWALAQDGRRPDLAAEATRRSSAAGPGWCAGAAGLALATGDLGDLADHPVLRDLSLCHGELGVQETLTVLDGPQAARRRRAGQLLDALHRLGPTCGAPAGVPTPGLFNGLAGIGYGLLRLACPEQVPSVLLLQS</sequence>
<dbReference type="InterPro" id="IPR007822">
    <property type="entry name" value="LANC-like"/>
</dbReference>
<dbReference type="GO" id="GO:0005975">
    <property type="term" value="P:carbohydrate metabolic process"/>
    <property type="evidence" value="ECO:0007669"/>
    <property type="project" value="InterPro"/>
</dbReference>
<dbReference type="Pfam" id="PF05147">
    <property type="entry name" value="LANC_like"/>
    <property type="match status" value="1"/>
</dbReference>
<dbReference type="NCBIfam" id="TIGR03897">
    <property type="entry name" value="lanti_2_LanM"/>
    <property type="match status" value="1"/>
</dbReference>
<dbReference type="InterPro" id="IPR025410">
    <property type="entry name" value="Lant_dehyd"/>
</dbReference>
<evidence type="ECO:0000313" key="3">
    <source>
        <dbReference type="EMBL" id="MBB4682426.1"/>
    </source>
</evidence>
<dbReference type="PIRSF" id="PIRSF037228">
    <property type="entry name" value="Lant_mod_RumM"/>
    <property type="match status" value="1"/>
</dbReference>
<protein>
    <submittedName>
        <fullName evidence="3">Type 2 lantibiotic biosynthesis protein LanM</fullName>
    </submittedName>
</protein>
<dbReference type="CDD" id="cd04792">
    <property type="entry name" value="LanM-like"/>
    <property type="match status" value="1"/>
</dbReference>
<dbReference type="SUPFAM" id="SSF158745">
    <property type="entry name" value="LanC-like"/>
    <property type="match status" value="1"/>
</dbReference>
<dbReference type="InterPro" id="IPR012341">
    <property type="entry name" value="6hp_glycosidase-like_sf"/>
</dbReference>
<name>A0A7W7CMA5_9PSEU</name>
<dbReference type="RefSeq" id="WP_221490246.1">
    <property type="nucleotide sequence ID" value="NZ_JACHMH010000001.1"/>
</dbReference>
<dbReference type="GO" id="GO:0031179">
    <property type="term" value="P:peptide modification"/>
    <property type="evidence" value="ECO:0007669"/>
    <property type="project" value="InterPro"/>
</dbReference>
<evidence type="ECO:0000259" key="2">
    <source>
        <dbReference type="Pfam" id="PF13575"/>
    </source>
</evidence>